<proteinExistence type="predicted"/>
<evidence type="ECO:0000256" key="6">
    <source>
        <dbReference type="SAM" id="Coils"/>
    </source>
</evidence>
<dbReference type="Proteomes" id="UP000019484">
    <property type="component" value="Unassembled WGS sequence"/>
</dbReference>
<dbReference type="RefSeq" id="XP_007724072.1">
    <property type="nucleotide sequence ID" value="XM_007725882.1"/>
</dbReference>
<dbReference type="Pfam" id="PF04082">
    <property type="entry name" value="Fungal_trans"/>
    <property type="match status" value="1"/>
</dbReference>
<gene>
    <name evidence="9" type="ORF">A1O1_04994</name>
</gene>
<feature type="domain" description="Zn(2)-C6 fungal-type" evidence="8">
    <location>
        <begin position="30"/>
        <end position="59"/>
    </location>
</feature>
<evidence type="ECO:0000313" key="9">
    <source>
        <dbReference type="EMBL" id="EXJ88066.1"/>
    </source>
</evidence>
<dbReference type="eggNOG" id="ENOG502SIGA">
    <property type="taxonomic scope" value="Eukaryota"/>
</dbReference>
<dbReference type="Pfam" id="PF00172">
    <property type="entry name" value="Zn_clus"/>
    <property type="match status" value="1"/>
</dbReference>
<evidence type="ECO:0000256" key="2">
    <source>
        <dbReference type="ARBA" id="ARBA00023015"/>
    </source>
</evidence>
<dbReference type="PANTHER" id="PTHR47424:SF12">
    <property type="entry name" value="TRANSCRIPTION FACTOR ASQA"/>
    <property type="match status" value="1"/>
</dbReference>
<feature type="region of interest" description="Disordered" evidence="7">
    <location>
        <begin position="94"/>
        <end position="136"/>
    </location>
</feature>
<dbReference type="GO" id="GO:0000981">
    <property type="term" value="F:DNA-binding transcription factor activity, RNA polymerase II-specific"/>
    <property type="evidence" value="ECO:0007669"/>
    <property type="project" value="InterPro"/>
</dbReference>
<dbReference type="PANTHER" id="PTHR47424">
    <property type="entry name" value="REGULATORY PROTEIN GAL4"/>
    <property type="match status" value="1"/>
</dbReference>
<keyword evidence="6" id="KW-0175">Coiled coil</keyword>
<dbReference type="InterPro" id="IPR007219">
    <property type="entry name" value="XnlR_reg_dom"/>
</dbReference>
<keyword evidence="10" id="KW-1185">Reference proteome</keyword>
<keyword evidence="5" id="KW-0539">Nucleus</keyword>
<dbReference type="GO" id="GO:0000978">
    <property type="term" value="F:RNA polymerase II cis-regulatory region sequence-specific DNA binding"/>
    <property type="evidence" value="ECO:0007669"/>
    <property type="project" value="TreeGrafter"/>
</dbReference>
<dbReference type="GO" id="GO:0000435">
    <property type="term" value="P:positive regulation of transcription from RNA polymerase II promoter by galactose"/>
    <property type="evidence" value="ECO:0007669"/>
    <property type="project" value="TreeGrafter"/>
</dbReference>
<dbReference type="Gene3D" id="4.10.240.10">
    <property type="entry name" value="Zn(2)-C6 fungal-type DNA-binding domain"/>
    <property type="match status" value="1"/>
</dbReference>
<dbReference type="InterPro" id="IPR036864">
    <property type="entry name" value="Zn2-C6_fun-type_DNA-bd_sf"/>
</dbReference>
<dbReference type="GeneID" id="19159871"/>
<dbReference type="GO" id="GO:0006351">
    <property type="term" value="P:DNA-templated transcription"/>
    <property type="evidence" value="ECO:0007669"/>
    <property type="project" value="InterPro"/>
</dbReference>
<accession>W9YFN4</accession>
<organism evidence="9 10">
    <name type="scientific">Capronia coronata CBS 617.96</name>
    <dbReference type="NCBI Taxonomy" id="1182541"/>
    <lineage>
        <taxon>Eukaryota</taxon>
        <taxon>Fungi</taxon>
        <taxon>Dikarya</taxon>
        <taxon>Ascomycota</taxon>
        <taxon>Pezizomycotina</taxon>
        <taxon>Eurotiomycetes</taxon>
        <taxon>Chaetothyriomycetidae</taxon>
        <taxon>Chaetothyriales</taxon>
        <taxon>Herpotrichiellaceae</taxon>
        <taxon>Capronia</taxon>
    </lineage>
</organism>
<dbReference type="HOGENOM" id="CLU_016509_1_0_1"/>
<evidence type="ECO:0000256" key="7">
    <source>
        <dbReference type="SAM" id="MobiDB-lite"/>
    </source>
</evidence>
<dbReference type="PROSITE" id="PS50048">
    <property type="entry name" value="ZN2_CY6_FUNGAL_2"/>
    <property type="match status" value="1"/>
</dbReference>
<reference evidence="9 10" key="1">
    <citation type="submission" date="2013-03" db="EMBL/GenBank/DDBJ databases">
        <title>The Genome Sequence of Capronia coronata CBS 617.96.</title>
        <authorList>
            <consortium name="The Broad Institute Genomics Platform"/>
            <person name="Cuomo C."/>
            <person name="de Hoog S."/>
            <person name="Gorbushina A."/>
            <person name="Walker B."/>
            <person name="Young S.K."/>
            <person name="Zeng Q."/>
            <person name="Gargeya S."/>
            <person name="Fitzgerald M."/>
            <person name="Haas B."/>
            <person name="Abouelleil A."/>
            <person name="Allen A.W."/>
            <person name="Alvarado L."/>
            <person name="Arachchi H.M."/>
            <person name="Berlin A.M."/>
            <person name="Chapman S.B."/>
            <person name="Gainer-Dewar J."/>
            <person name="Goldberg J."/>
            <person name="Griggs A."/>
            <person name="Gujja S."/>
            <person name="Hansen M."/>
            <person name="Howarth C."/>
            <person name="Imamovic A."/>
            <person name="Ireland A."/>
            <person name="Larimer J."/>
            <person name="McCowan C."/>
            <person name="Murphy C."/>
            <person name="Pearson M."/>
            <person name="Poon T.W."/>
            <person name="Priest M."/>
            <person name="Roberts A."/>
            <person name="Saif S."/>
            <person name="Shea T."/>
            <person name="Sisk P."/>
            <person name="Sykes S."/>
            <person name="Wortman J."/>
            <person name="Nusbaum C."/>
            <person name="Birren B."/>
        </authorList>
    </citation>
    <scope>NUCLEOTIDE SEQUENCE [LARGE SCALE GENOMIC DNA]</scope>
    <source>
        <strain evidence="9 10">CBS 617.96</strain>
    </source>
</reference>
<keyword evidence="2" id="KW-0805">Transcription regulation</keyword>
<dbReference type="CDD" id="cd00067">
    <property type="entry name" value="GAL4"/>
    <property type="match status" value="1"/>
</dbReference>
<dbReference type="SMART" id="SM00066">
    <property type="entry name" value="GAL4"/>
    <property type="match status" value="1"/>
</dbReference>
<sequence length="764" mass="84788">MSAGFQGSAWDATDMSTPRPRQKRAQVVRACDACRRHRIKCDNQIPCLNCKSRGGECSNAAVTPIILPSAYREIERLRQKVQELERELQHERSKAAVGLEGQTHGLATPHSSKTTSSQSHSQSQSQSQVIDSAYGSPRGSWDGINIRTARSTGETWYGPSSLFYFIGRISSYLSSTYQQTHSSDQMLDLNPPSTLLDGPITADSSNTVDRRLPSQAGDRAQEANFLSPMQEEYFLDLYWQSYHTALAPVLNEAEFKEHYRSLWVTGGDSRSASALVDIVVALGMQYGGSMLPTTRQQYVVGNDKDATVAGRWYYLRCQRLLEYDLESPSISTLQCQILCAVYLCCGTFQNMADNFAGGAVRTAYMLGLHLEPPATMSPQERETRKRLWWTVYLLESKLGMKLGRPFLLRESNATPALPDHGLDAAMHSGSNFAPLGGNLTWLSFNVEHTKLFMAARSAYTAFYDNDLHSANGQSMWTDLPSLEAHAELLSRHMKGLEEWANAVPSALTTARKNNGRPFSTDEPTLLDVDPFAPLWLQRQRLLLEMIYHNLCMNLYRPFIFFGTAPHSILAEQNAVKCALHAITLTKITHQALSTTTILHGWHEAFQWQWNAAMTLVGYVLAYPRGATLAAARDAINLCLEVFDIFGNSFTVAISAATIVRKLITKIDFLVQPTAGRQIPLENTEAERLASVTGFRESNPERSLTEGSFMASSTDSDVVLDDATTASLQDTFNMAFGVDQWADLNMLWPSLDDGFLNTQGLGGGM</sequence>
<dbReference type="InterPro" id="IPR001138">
    <property type="entry name" value="Zn2Cys6_DnaBD"/>
</dbReference>
<dbReference type="EMBL" id="AMWN01000004">
    <property type="protein sequence ID" value="EXJ88066.1"/>
    <property type="molecule type" value="Genomic_DNA"/>
</dbReference>
<dbReference type="CDD" id="cd12148">
    <property type="entry name" value="fungal_TF_MHR"/>
    <property type="match status" value="1"/>
</dbReference>
<feature type="coiled-coil region" evidence="6">
    <location>
        <begin position="67"/>
        <end position="94"/>
    </location>
</feature>
<evidence type="ECO:0000256" key="1">
    <source>
        <dbReference type="ARBA" id="ARBA00022723"/>
    </source>
</evidence>
<dbReference type="GO" id="GO:0005634">
    <property type="term" value="C:nucleus"/>
    <property type="evidence" value="ECO:0007669"/>
    <property type="project" value="TreeGrafter"/>
</dbReference>
<name>W9YFN4_9EURO</name>
<dbReference type="AlphaFoldDB" id="W9YFN4"/>
<dbReference type="SMART" id="SM00906">
    <property type="entry name" value="Fungal_trans"/>
    <property type="match status" value="1"/>
</dbReference>
<dbReference type="OrthoDB" id="4160707at2759"/>
<dbReference type="PROSITE" id="PS00463">
    <property type="entry name" value="ZN2_CY6_FUNGAL_1"/>
    <property type="match status" value="1"/>
</dbReference>
<keyword evidence="3" id="KW-0238">DNA-binding</keyword>
<feature type="region of interest" description="Disordered" evidence="7">
    <location>
        <begin position="1"/>
        <end position="21"/>
    </location>
</feature>
<dbReference type="GO" id="GO:0008270">
    <property type="term" value="F:zinc ion binding"/>
    <property type="evidence" value="ECO:0007669"/>
    <property type="project" value="InterPro"/>
</dbReference>
<keyword evidence="1" id="KW-0479">Metal-binding</keyword>
<evidence type="ECO:0000313" key="10">
    <source>
        <dbReference type="Proteomes" id="UP000019484"/>
    </source>
</evidence>
<evidence type="ECO:0000259" key="8">
    <source>
        <dbReference type="PROSITE" id="PS50048"/>
    </source>
</evidence>
<evidence type="ECO:0000256" key="3">
    <source>
        <dbReference type="ARBA" id="ARBA00023125"/>
    </source>
</evidence>
<feature type="compositionally biased region" description="Low complexity" evidence="7">
    <location>
        <begin position="110"/>
        <end position="128"/>
    </location>
</feature>
<protein>
    <recommendedName>
        <fullName evidence="8">Zn(2)-C6 fungal-type domain-containing protein</fullName>
    </recommendedName>
</protein>
<dbReference type="InterPro" id="IPR051127">
    <property type="entry name" value="Fungal_SecMet_Regulators"/>
</dbReference>
<comment type="caution">
    <text evidence="9">The sequence shown here is derived from an EMBL/GenBank/DDBJ whole genome shotgun (WGS) entry which is preliminary data.</text>
</comment>
<evidence type="ECO:0000256" key="4">
    <source>
        <dbReference type="ARBA" id="ARBA00023163"/>
    </source>
</evidence>
<evidence type="ECO:0000256" key="5">
    <source>
        <dbReference type="ARBA" id="ARBA00023242"/>
    </source>
</evidence>
<dbReference type="SUPFAM" id="SSF57701">
    <property type="entry name" value="Zn2/Cys6 DNA-binding domain"/>
    <property type="match status" value="1"/>
</dbReference>
<keyword evidence="4" id="KW-0804">Transcription</keyword>